<dbReference type="InterPro" id="IPR050921">
    <property type="entry name" value="T4SS_GSP_E_ATPase"/>
</dbReference>
<dbReference type="Gene3D" id="3.30.450.380">
    <property type="match status" value="1"/>
</dbReference>
<proteinExistence type="inferred from homology"/>
<name>A0A1I4ABE1_9PSEU</name>
<dbReference type="PANTHER" id="PTHR30486">
    <property type="entry name" value="TWITCHING MOTILITY PROTEIN PILT"/>
    <property type="match status" value="1"/>
</dbReference>
<gene>
    <name evidence="3" type="ORF">SAMN05421835_123116</name>
</gene>
<protein>
    <submittedName>
        <fullName evidence="3">Pilus assembly protein, ATPase of CpaF family</fullName>
    </submittedName>
</protein>
<dbReference type="Pfam" id="PF00437">
    <property type="entry name" value="T2SSE"/>
    <property type="match status" value="1"/>
</dbReference>
<dbReference type="InterPro" id="IPR027417">
    <property type="entry name" value="P-loop_NTPase"/>
</dbReference>
<dbReference type="AlphaFoldDB" id="A0A1I4ABE1"/>
<dbReference type="Proteomes" id="UP000199025">
    <property type="component" value="Unassembled WGS sequence"/>
</dbReference>
<dbReference type="GO" id="GO:0016887">
    <property type="term" value="F:ATP hydrolysis activity"/>
    <property type="evidence" value="ECO:0007669"/>
    <property type="project" value="InterPro"/>
</dbReference>
<dbReference type="EMBL" id="FORP01000023">
    <property type="protein sequence ID" value="SFK53752.1"/>
    <property type="molecule type" value="Genomic_DNA"/>
</dbReference>
<dbReference type="STRING" id="115433.SAMN05421835_123116"/>
<accession>A0A1I4ABE1</accession>
<dbReference type="CDD" id="cd01130">
    <property type="entry name" value="VirB11-like_ATPase"/>
    <property type="match status" value="1"/>
</dbReference>
<reference evidence="3 4" key="1">
    <citation type="submission" date="2016-10" db="EMBL/GenBank/DDBJ databases">
        <authorList>
            <person name="de Groot N.N."/>
        </authorList>
    </citation>
    <scope>NUCLEOTIDE SEQUENCE [LARGE SCALE GENOMIC DNA]</scope>
    <source>
        <strain evidence="3 4">DSM 44468</strain>
    </source>
</reference>
<dbReference type="OrthoDB" id="9810761at2"/>
<dbReference type="Gene3D" id="3.40.50.300">
    <property type="entry name" value="P-loop containing nucleotide triphosphate hydrolases"/>
    <property type="match status" value="1"/>
</dbReference>
<comment type="similarity">
    <text evidence="1">Belongs to the GSP E family.</text>
</comment>
<dbReference type="SUPFAM" id="SSF52540">
    <property type="entry name" value="P-loop containing nucleoside triphosphate hydrolases"/>
    <property type="match status" value="1"/>
</dbReference>
<evidence type="ECO:0000259" key="2">
    <source>
        <dbReference type="Pfam" id="PF00437"/>
    </source>
</evidence>
<evidence type="ECO:0000313" key="3">
    <source>
        <dbReference type="EMBL" id="SFK53752.1"/>
    </source>
</evidence>
<evidence type="ECO:0000313" key="4">
    <source>
        <dbReference type="Proteomes" id="UP000199025"/>
    </source>
</evidence>
<keyword evidence="4" id="KW-1185">Reference proteome</keyword>
<dbReference type="RefSeq" id="WP_091514070.1">
    <property type="nucleotide sequence ID" value="NZ_CBDQZW010000062.1"/>
</dbReference>
<evidence type="ECO:0000256" key="1">
    <source>
        <dbReference type="ARBA" id="ARBA00006611"/>
    </source>
</evidence>
<dbReference type="PANTHER" id="PTHR30486:SF6">
    <property type="entry name" value="TYPE IV PILUS RETRACTATION ATPASE PILT"/>
    <property type="match status" value="1"/>
</dbReference>
<sequence length="450" mass="48773">MTAVSALKDEHPAAAALREQVRRAVSAGLTQRIRDDETANRPPMDYRGRRALAERLAADAANAYAAYQLAHPGGPGLLSDEDEAKLLTAVLDDMFGFGGLEPLLADERIENINVNGCDNVFVRYSDGERVRVGPVAASDSELVDLVRSIAARASVEERRFDRGSPAVSVQLPDGSRLFAVMAVTGRPSISIRRHRHRTITLARLRELGTIDAALESLLGAVVRARLNVLICGGTSIGKTTMLRALASEIPPHERLVTIEDVLELGLDQDPAHPDVVAMQSRQPNIEGRGGISQAELVRWALRMSPDRVIVGEVRGPEVVPMCLAMSQGNDGSMGTLHASDTRVAFHRLASYAAQSAEKLSVEATNRLVASSVHLVLHLAEARDDRTRVVSSIREVVDADGQAVITNEIFRPGLDGRAVPGVPLRTATTERLIEAGFEPRFLERADGWWRA</sequence>
<organism evidence="3 4">
    <name type="scientific">Amycolatopsis sacchari</name>
    <dbReference type="NCBI Taxonomy" id="115433"/>
    <lineage>
        <taxon>Bacteria</taxon>
        <taxon>Bacillati</taxon>
        <taxon>Actinomycetota</taxon>
        <taxon>Actinomycetes</taxon>
        <taxon>Pseudonocardiales</taxon>
        <taxon>Pseudonocardiaceae</taxon>
        <taxon>Amycolatopsis</taxon>
    </lineage>
</organism>
<dbReference type="InterPro" id="IPR001482">
    <property type="entry name" value="T2SS/T4SS_dom"/>
</dbReference>
<feature type="domain" description="Bacterial type II secretion system protein E" evidence="2">
    <location>
        <begin position="100"/>
        <end position="387"/>
    </location>
</feature>